<evidence type="ECO:0000313" key="8">
    <source>
        <dbReference type="Proteomes" id="UP001347796"/>
    </source>
</evidence>
<evidence type="ECO:0000256" key="4">
    <source>
        <dbReference type="ARBA" id="ARBA00022729"/>
    </source>
</evidence>
<keyword evidence="5" id="KW-1133">Transmembrane helix</keyword>
<dbReference type="GO" id="GO:0005576">
    <property type="term" value="C:extracellular region"/>
    <property type="evidence" value="ECO:0007669"/>
    <property type="project" value="UniProtKB-SubCell"/>
</dbReference>
<evidence type="ECO:0000256" key="3">
    <source>
        <dbReference type="ARBA" id="ARBA00022525"/>
    </source>
</evidence>
<dbReference type="EMBL" id="JAZGQO010000001">
    <property type="protein sequence ID" value="KAK6195749.1"/>
    <property type="molecule type" value="Genomic_DNA"/>
</dbReference>
<dbReference type="InterPro" id="IPR022049">
    <property type="entry name" value="FAM69_kinase_dom"/>
</dbReference>
<comment type="similarity">
    <text evidence="2">Belongs to the DIPK family.</text>
</comment>
<feature type="domain" description="FAM69 protein-kinase" evidence="6">
    <location>
        <begin position="222"/>
        <end position="420"/>
    </location>
</feature>
<accession>A0AAN8QHR4</accession>
<sequence length="467" mass="53986">MLPGGTEITRRRQKPSMATSAKEIQRVVNDSKLRYKQLPTRAKFMFVFSLLFSLFLYWSIYKIVFTNDLQSESFLETDKCPACYGMSACGFLLTDQVKLTGWSKLRFLDFVNVKNVHFGKHVYKEHNVVLKKLALDKELVEVDNEVCKDANREAGCDIARVIYKASTPYSLKDKPILPKHLNSLTVSMFSCASYRLLDRMWSYYKERLNQDDIMYRDKVQLWYISKVNTEPLLMQTFPAREGWPFPEYYGACGRFTVSEHGGRPLQEFYHASFVKRVDIAYQIMKMALKMTENKDDFILYWTDIQYENFAVDAGGKVRIIDAENIIVVDKMAVEAIKPRGWDDLYESDFDECDGENCITFSTNNLCRHVNSDHNYYAACRNLLSQYGSEPGMPGGLLHDMPDYAKNDWELDGMLNECARPSKPKGRIIIKERLIEALDHLRKVKSAKDINVNILDALKSKDDSKANE</sequence>
<feature type="transmembrane region" description="Helical" evidence="5">
    <location>
        <begin position="42"/>
        <end position="61"/>
    </location>
</feature>
<dbReference type="PANTHER" id="PTHR32073:SF7">
    <property type="entry name" value="GH11358P"/>
    <property type="match status" value="1"/>
</dbReference>
<dbReference type="AlphaFoldDB" id="A0AAN8QHR4"/>
<gene>
    <name evidence="7" type="ORF">SNE40_001110</name>
</gene>
<dbReference type="PANTHER" id="PTHR32073">
    <property type="entry name" value="GH11358P"/>
    <property type="match status" value="1"/>
</dbReference>
<keyword evidence="5" id="KW-0812">Transmembrane</keyword>
<keyword evidence="5" id="KW-0472">Membrane</keyword>
<dbReference type="Proteomes" id="UP001347796">
    <property type="component" value="Unassembled WGS sequence"/>
</dbReference>
<organism evidence="7 8">
    <name type="scientific">Patella caerulea</name>
    <name type="common">Rayed Mediterranean limpet</name>
    <dbReference type="NCBI Taxonomy" id="87958"/>
    <lineage>
        <taxon>Eukaryota</taxon>
        <taxon>Metazoa</taxon>
        <taxon>Spiralia</taxon>
        <taxon>Lophotrochozoa</taxon>
        <taxon>Mollusca</taxon>
        <taxon>Gastropoda</taxon>
        <taxon>Patellogastropoda</taxon>
        <taxon>Patelloidea</taxon>
        <taxon>Patellidae</taxon>
        <taxon>Patella</taxon>
    </lineage>
</organism>
<comment type="caution">
    <text evidence="7">The sequence shown here is derived from an EMBL/GenBank/DDBJ whole genome shotgun (WGS) entry which is preliminary data.</text>
</comment>
<evidence type="ECO:0000313" key="7">
    <source>
        <dbReference type="EMBL" id="KAK6195749.1"/>
    </source>
</evidence>
<dbReference type="Pfam" id="PF12260">
    <property type="entry name" value="PIP49_C"/>
    <property type="match status" value="1"/>
</dbReference>
<proteinExistence type="inferred from homology"/>
<comment type="subcellular location">
    <subcellularLocation>
        <location evidence="1">Secreted</location>
    </subcellularLocation>
</comment>
<keyword evidence="4" id="KW-0732">Signal</keyword>
<evidence type="ECO:0000256" key="1">
    <source>
        <dbReference type="ARBA" id="ARBA00004613"/>
    </source>
</evidence>
<dbReference type="InterPro" id="IPR020519">
    <property type="entry name" value="DIPK2A/B"/>
</dbReference>
<evidence type="ECO:0000256" key="2">
    <source>
        <dbReference type="ARBA" id="ARBA00006338"/>
    </source>
</evidence>
<name>A0AAN8QHR4_PATCE</name>
<reference evidence="7 8" key="1">
    <citation type="submission" date="2024-01" db="EMBL/GenBank/DDBJ databases">
        <title>The genome of the rayed Mediterranean limpet Patella caerulea (Linnaeus, 1758).</title>
        <authorList>
            <person name="Anh-Thu Weber A."/>
            <person name="Halstead-Nussloch G."/>
        </authorList>
    </citation>
    <scope>NUCLEOTIDE SEQUENCE [LARGE SCALE GENOMIC DNA]</scope>
    <source>
        <strain evidence="7">AATW-2023a</strain>
        <tissue evidence="7">Whole specimen</tissue>
    </source>
</reference>
<protein>
    <recommendedName>
        <fullName evidence="6">FAM69 protein-kinase domain-containing protein</fullName>
    </recommendedName>
</protein>
<keyword evidence="8" id="KW-1185">Reference proteome</keyword>
<evidence type="ECO:0000256" key="5">
    <source>
        <dbReference type="SAM" id="Phobius"/>
    </source>
</evidence>
<keyword evidence="3" id="KW-0964">Secreted</keyword>
<evidence type="ECO:0000259" key="6">
    <source>
        <dbReference type="Pfam" id="PF12260"/>
    </source>
</evidence>